<dbReference type="RefSeq" id="WP_212995786.1">
    <property type="nucleotide sequence ID" value="NZ_BAAATW010000002.1"/>
</dbReference>
<dbReference type="Proteomes" id="UP000680865">
    <property type="component" value="Unassembled WGS sequence"/>
</dbReference>
<reference evidence="2" key="1">
    <citation type="submission" date="2021-03" db="EMBL/GenBank/DDBJ databases">
        <title>Whole genome shotgun sequence of Actinoplanes consettensis NBRC 14913.</title>
        <authorList>
            <person name="Komaki H."/>
            <person name="Tamura T."/>
        </authorList>
    </citation>
    <scope>NUCLEOTIDE SEQUENCE</scope>
    <source>
        <strain evidence="2">NBRC 14913</strain>
    </source>
</reference>
<keyword evidence="3" id="KW-1185">Reference proteome</keyword>
<dbReference type="InterPro" id="IPR036754">
    <property type="entry name" value="YbaK/aa-tRNA-synt-asso_dom_sf"/>
</dbReference>
<dbReference type="SUPFAM" id="SSF53681">
    <property type="entry name" value="Aspartate/glutamate racemase"/>
    <property type="match status" value="1"/>
</dbReference>
<accession>A0A919SA61</accession>
<proteinExistence type="predicted"/>
<dbReference type="Gene3D" id="3.40.50.1860">
    <property type="match status" value="2"/>
</dbReference>
<dbReference type="EMBL" id="BOQP01000004">
    <property type="protein sequence ID" value="GIM67792.1"/>
    <property type="molecule type" value="Genomic_DNA"/>
</dbReference>
<comment type="caution">
    <text evidence="2">The sequence shown here is derived from an EMBL/GenBank/DDBJ whole genome shotgun (WGS) entry which is preliminary data.</text>
</comment>
<evidence type="ECO:0000259" key="1">
    <source>
        <dbReference type="Pfam" id="PF04073"/>
    </source>
</evidence>
<dbReference type="Gene3D" id="3.90.960.10">
    <property type="entry name" value="YbaK/aminoacyl-tRNA synthetase-associated domain"/>
    <property type="match status" value="1"/>
</dbReference>
<name>A0A919SA61_9ACTN</name>
<dbReference type="Pfam" id="PF01177">
    <property type="entry name" value="Asp_Glu_race"/>
    <property type="match status" value="1"/>
</dbReference>
<protein>
    <recommendedName>
        <fullName evidence="1">YbaK/aminoacyl-tRNA synthetase-associated domain-containing protein</fullName>
    </recommendedName>
</protein>
<dbReference type="InterPro" id="IPR001920">
    <property type="entry name" value="Asp/Glu_race"/>
</dbReference>
<gene>
    <name evidence="2" type="ORF">Aco04nite_07830</name>
</gene>
<dbReference type="Pfam" id="PF04073">
    <property type="entry name" value="tRNA_edit"/>
    <property type="match status" value="1"/>
</dbReference>
<dbReference type="InterPro" id="IPR007214">
    <property type="entry name" value="YbaK/aa-tRNA-synth-assoc-dom"/>
</dbReference>
<sequence length="440" mass="48615">MSVQTRADRPADVTFAENAIPPEVAANLDVLTAGNVWHLVSRNPPVRSCADAASRRKRLGGVGIPLRDELKSALGRVDAPGPARYVAFHIRGHQKLDEDKVAAILRAPFLRIDEQEVRQRFGMGYGTVTPFALARHPEVTQFFDAGVIERSFPPYTMMTNLGHLEWAVEFVPEQFLAVQANTRVEDVAAGTRVTPARGQAIGILTGNSPEAGMLLWEKLNRGIRESRQIKFRGDVSFPRVLVESVPDMGLSMELLDRVDEVRATVTSAIERLCANGATVVSVACNTTQYFEAEIRKICAQHGVTYVSTAEETARYLRQEDVRSFDLFATASVADFTTFRDLAAEFEVNVPSPRHLDAIQQLAFSVKIEGVAGPTLNRMRDLVNQAARTDTVVLALTELSILFAAQKQRQKSSKRFIDTLDLVARRLAAIYEDDRSAHGVN</sequence>
<dbReference type="GO" id="GO:0002161">
    <property type="term" value="F:aminoacyl-tRNA deacylase activity"/>
    <property type="evidence" value="ECO:0007669"/>
    <property type="project" value="InterPro"/>
</dbReference>
<evidence type="ECO:0000313" key="2">
    <source>
        <dbReference type="EMBL" id="GIM67792.1"/>
    </source>
</evidence>
<dbReference type="SUPFAM" id="SSF55826">
    <property type="entry name" value="YbaK/ProRS associated domain"/>
    <property type="match status" value="1"/>
</dbReference>
<evidence type="ECO:0000313" key="3">
    <source>
        <dbReference type="Proteomes" id="UP000680865"/>
    </source>
</evidence>
<feature type="domain" description="YbaK/aminoacyl-tRNA synthetase-associated" evidence="1">
    <location>
        <begin position="44"/>
        <end position="150"/>
    </location>
</feature>
<dbReference type="GO" id="GO:0047661">
    <property type="term" value="F:amino-acid racemase activity"/>
    <property type="evidence" value="ECO:0007669"/>
    <property type="project" value="InterPro"/>
</dbReference>
<organism evidence="2 3">
    <name type="scientific">Winogradskya consettensis</name>
    <dbReference type="NCBI Taxonomy" id="113560"/>
    <lineage>
        <taxon>Bacteria</taxon>
        <taxon>Bacillati</taxon>
        <taxon>Actinomycetota</taxon>
        <taxon>Actinomycetes</taxon>
        <taxon>Micromonosporales</taxon>
        <taxon>Micromonosporaceae</taxon>
        <taxon>Winogradskya</taxon>
    </lineage>
</organism>
<dbReference type="AlphaFoldDB" id="A0A919SA61"/>
<dbReference type="InterPro" id="IPR015942">
    <property type="entry name" value="Asp/Glu/hydantoin_racemase"/>
</dbReference>